<dbReference type="Gene3D" id="2.40.50.100">
    <property type="match status" value="1"/>
</dbReference>
<evidence type="ECO:0000256" key="11">
    <source>
        <dbReference type="ARBA" id="ARBA00072105"/>
    </source>
</evidence>
<dbReference type="InterPro" id="IPR012340">
    <property type="entry name" value="NA-bd_OB-fold"/>
</dbReference>
<keyword evidence="16" id="KW-1185">Reference proteome</keyword>
<dbReference type="Pfam" id="PF08402">
    <property type="entry name" value="TOBE_2"/>
    <property type="match status" value="1"/>
</dbReference>
<evidence type="ECO:0000256" key="4">
    <source>
        <dbReference type="ARBA" id="ARBA00022741"/>
    </source>
</evidence>
<comment type="subunit">
    <text evidence="10">Monomer. Homodimerizes in the presence of ATP. The complex is composed of two ATP-binding proteins (SugC), two transmembrane proteins (SugA and SugB) and a solute-binding protein (LpqY).</text>
</comment>
<keyword evidence="15" id="KW-0378">Hydrolase</keyword>
<dbReference type="FunFam" id="3.40.50.300:FF:000042">
    <property type="entry name" value="Maltose/maltodextrin ABC transporter, ATP-binding protein"/>
    <property type="match status" value="1"/>
</dbReference>
<dbReference type="GO" id="GO:0008643">
    <property type="term" value="P:carbohydrate transport"/>
    <property type="evidence" value="ECO:0007669"/>
    <property type="project" value="InterPro"/>
</dbReference>
<organism evidence="15 16">
    <name type="scientific">Nocardia aurantia</name>
    <dbReference type="NCBI Taxonomy" id="2585199"/>
    <lineage>
        <taxon>Bacteria</taxon>
        <taxon>Bacillati</taxon>
        <taxon>Actinomycetota</taxon>
        <taxon>Actinomycetes</taxon>
        <taxon>Mycobacteriales</taxon>
        <taxon>Nocardiaceae</taxon>
        <taxon>Nocardia</taxon>
    </lineage>
</organism>
<keyword evidence="3" id="KW-1003">Cell membrane</keyword>
<sequence length="383" mass="41274">MGTIEIAGLTRTFKGVTAVDDVTLTIDDGEFLVLLGPSGCGKTTLLRILAGLLEPTAGSITVDGTDITRTPSRRRDLAMVFQSYALYPHLTVAKNLAFPLTARRGRPRPDRAEIDRRVTEVARTLDIAHLLQRRPRELSGGQRQRVAVGRALVRNPRAYLMDEPLSNLDAKLRTATRHELTSLHRTLGATFVYVTHDQVEAMTMATKIVILDHGRIEQVGTPADVYDRPATRFVAGFIGSPAMNLLDAELTGVGGQVFVHTDGISGRLWPGRLDPTAVTLGVRPEHLRPIDAAGAAGHHGVLIDAVVGTVENLGNEEIAYCRIESGATIAVRGNRTGALAEGAPITLAADPERIHLFDPETGVRLEWIDDPVPDPAATDLVSA</sequence>
<dbReference type="PROSITE" id="PS00211">
    <property type="entry name" value="ABC_TRANSPORTER_1"/>
    <property type="match status" value="1"/>
</dbReference>
<dbReference type="RefSeq" id="WP_153343660.1">
    <property type="nucleotide sequence ID" value="NZ_WEGI01000007.1"/>
</dbReference>
<dbReference type="InterPro" id="IPR047641">
    <property type="entry name" value="ABC_transpr_MalK/UgpC-like"/>
</dbReference>
<evidence type="ECO:0000256" key="1">
    <source>
        <dbReference type="ARBA" id="ARBA00004515"/>
    </source>
</evidence>
<dbReference type="GO" id="GO:0016887">
    <property type="term" value="F:ATP hydrolysis activity"/>
    <property type="evidence" value="ECO:0007669"/>
    <property type="project" value="InterPro"/>
</dbReference>
<proteinExistence type="predicted"/>
<dbReference type="GO" id="GO:0055052">
    <property type="term" value="C:ATP-binding cassette (ABC) transporter complex, substrate-binding subunit-containing"/>
    <property type="evidence" value="ECO:0007669"/>
    <property type="project" value="TreeGrafter"/>
</dbReference>
<dbReference type="Pfam" id="PF00005">
    <property type="entry name" value="ABC_tran"/>
    <property type="match status" value="1"/>
</dbReference>
<evidence type="ECO:0000259" key="14">
    <source>
        <dbReference type="PROSITE" id="PS50893"/>
    </source>
</evidence>
<evidence type="ECO:0000256" key="10">
    <source>
        <dbReference type="ARBA" id="ARBA00063658"/>
    </source>
</evidence>
<dbReference type="EMBL" id="WEGI01000007">
    <property type="protein sequence ID" value="MQY28080.1"/>
    <property type="molecule type" value="Genomic_DNA"/>
</dbReference>
<evidence type="ECO:0000256" key="7">
    <source>
        <dbReference type="ARBA" id="ARBA00023136"/>
    </source>
</evidence>
<evidence type="ECO:0000256" key="6">
    <source>
        <dbReference type="ARBA" id="ARBA00022967"/>
    </source>
</evidence>
<dbReference type="InterPro" id="IPR013611">
    <property type="entry name" value="Transp-assoc_OB_typ2"/>
</dbReference>
<keyword evidence="6" id="KW-1278">Translocase</keyword>
<evidence type="ECO:0000256" key="12">
    <source>
        <dbReference type="ARBA" id="ARBA00080647"/>
    </source>
</evidence>
<dbReference type="InterPro" id="IPR003439">
    <property type="entry name" value="ABC_transporter-like_ATP-bd"/>
</dbReference>
<keyword evidence="2" id="KW-0813">Transport</keyword>
<comment type="caution">
    <text evidence="15">The sequence shown here is derived from an EMBL/GenBank/DDBJ whole genome shotgun (WGS) entry which is preliminary data.</text>
</comment>
<dbReference type="GO" id="GO:0005524">
    <property type="term" value="F:ATP binding"/>
    <property type="evidence" value="ECO:0007669"/>
    <property type="project" value="UniProtKB-KW"/>
</dbReference>
<dbReference type="SUPFAM" id="SSF50331">
    <property type="entry name" value="MOP-like"/>
    <property type="match status" value="1"/>
</dbReference>
<evidence type="ECO:0000256" key="8">
    <source>
        <dbReference type="ARBA" id="ARBA00050305"/>
    </source>
</evidence>
<dbReference type="InterPro" id="IPR008995">
    <property type="entry name" value="Mo/tungstate-bd_C_term_dom"/>
</dbReference>
<dbReference type="SUPFAM" id="SSF52540">
    <property type="entry name" value="P-loop containing nucleoside triphosphate hydrolases"/>
    <property type="match status" value="1"/>
</dbReference>
<evidence type="ECO:0000313" key="16">
    <source>
        <dbReference type="Proteomes" id="UP000431401"/>
    </source>
</evidence>
<dbReference type="PANTHER" id="PTHR43875">
    <property type="entry name" value="MALTODEXTRIN IMPORT ATP-BINDING PROTEIN MSMX"/>
    <property type="match status" value="1"/>
</dbReference>
<name>A0A7K0DQN0_9NOCA</name>
<dbReference type="InterPro" id="IPR027417">
    <property type="entry name" value="P-loop_NTPase"/>
</dbReference>
<dbReference type="Gene3D" id="3.40.50.300">
    <property type="entry name" value="P-loop containing nucleotide triphosphate hydrolases"/>
    <property type="match status" value="1"/>
</dbReference>
<dbReference type="Proteomes" id="UP000431401">
    <property type="component" value="Unassembled WGS sequence"/>
</dbReference>
<dbReference type="CDD" id="cd03301">
    <property type="entry name" value="ABC_MalK_N"/>
    <property type="match status" value="1"/>
</dbReference>
<evidence type="ECO:0000256" key="2">
    <source>
        <dbReference type="ARBA" id="ARBA00022448"/>
    </source>
</evidence>
<comment type="catalytic activity">
    <reaction evidence="8">
        <text>alpha,alpha-trehalose(out) + ATP + H2O = alpha,alpha-trehalose(in) + ADP + phosphate + H(+)</text>
        <dbReference type="Rhea" id="RHEA:75203"/>
        <dbReference type="ChEBI" id="CHEBI:15377"/>
        <dbReference type="ChEBI" id="CHEBI:15378"/>
        <dbReference type="ChEBI" id="CHEBI:16551"/>
        <dbReference type="ChEBI" id="CHEBI:30616"/>
        <dbReference type="ChEBI" id="CHEBI:43474"/>
        <dbReference type="ChEBI" id="CHEBI:456216"/>
    </reaction>
</comment>
<dbReference type="InterPro" id="IPR015855">
    <property type="entry name" value="ABC_transpr_MalK-like"/>
</dbReference>
<reference evidence="15 16" key="1">
    <citation type="submission" date="2019-10" db="EMBL/GenBank/DDBJ databases">
        <title>Nocardia macrotermitis sp. nov. and Nocardia aurantia sp. nov., isolated from the gut of fungus growing-termite Macrotermes natalensis.</title>
        <authorList>
            <person name="Benndorf R."/>
            <person name="Schwitalla J."/>
            <person name="Martin K."/>
            <person name="De Beer W."/>
            <person name="Kaster A.-K."/>
            <person name="Vollmers J."/>
            <person name="Poulsen M."/>
            <person name="Beemelmanns C."/>
        </authorList>
    </citation>
    <scope>NUCLEOTIDE SEQUENCE [LARGE SCALE GENOMIC DNA]</scope>
    <source>
        <strain evidence="15 16">RB56</strain>
    </source>
</reference>
<comment type="function">
    <text evidence="9">Part of the ABC transporter complex LpqY-SugA-SugB-SugC, which is highly specific for uptake of trehalose. Involved in the recycling of extracellular trehalose released from trehalose-containing molecules synthesized by M.tuberculosis. Trehalose uptake is essential for virulence. Responsible for energy coupling to the transport system.</text>
</comment>
<evidence type="ECO:0000256" key="13">
    <source>
        <dbReference type="ARBA" id="ARBA00082626"/>
    </source>
</evidence>
<keyword evidence="4" id="KW-0547">Nucleotide-binding</keyword>
<gene>
    <name evidence="15" type="primary">sugC_3</name>
    <name evidence="15" type="ORF">NRB56_36630</name>
</gene>
<evidence type="ECO:0000256" key="9">
    <source>
        <dbReference type="ARBA" id="ARBA00056091"/>
    </source>
</evidence>
<dbReference type="Gene3D" id="2.40.50.140">
    <property type="entry name" value="Nucleic acid-binding proteins"/>
    <property type="match status" value="1"/>
</dbReference>
<dbReference type="PROSITE" id="PS50893">
    <property type="entry name" value="ABC_TRANSPORTER_2"/>
    <property type="match status" value="1"/>
</dbReference>
<feature type="domain" description="ABC transporter" evidence="14">
    <location>
        <begin position="4"/>
        <end position="238"/>
    </location>
</feature>
<dbReference type="AlphaFoldDB" id="A0A7K0DQN0"/>
<evidence type="ECO:0000256" key="5">
    <source>
        <dbReference type="ARBA" id="ARBA00022840"/>
    </source>
</evidence>
<dbReference type="InterPro" id="IPR003593">
    <property type="entry name" value="AAA+_ATPase"/>
</dbReference>
<dbReference type="PANTHER" id="PTHR43875:SF15">
    <property type="entry name" value="TREHALOSE IMPORT ATP-BINDING PROTEIN SUGC"/>
    <property type="match status" value="1"/>
</dbReference>
<accession>A0A7K0DQN0</accession>
<dbReference type="OrthoDB" id="9802264at2"/>
<dbReference type="SMART" id="SM00382">
    <property type="entry name" value="AAA"/>
    <property type="match status" value="1"/>
</dbReference>
<comment type="subcellular location">
    <subcellularLocation>
        <location evidence="1">Cell inner membrane</location>
        <topology evidence="1">Peripheral membrane protein</topology>
        <orientation evidence="1">Cytoplasmic side</orientation>
    </subcellularLocation>
</comment>
<evidence type="ECO:0000313" key="15">
    <source>
        <dbReference type="EMBL" id="MQY28080.1"/>
    </source>
</evidence>
<dbReference type="GO" id="GO:0140359">
    <property type="term" value="F:ABC-type transporter activity"/>
    <property type="evidence" value="ECO:0007669"/>
    <property type="project" value="InterPro"/>
</dbReference>
<keyword evidence="7" id="KW-0472">Membrane</keyword>
<evidence type="ECO:0000256" key="3">
    <source>
        <dbReference type="ARBA" id="ARBA00022475"/>
    </source>
</evidence>
<keyword evidence="5 15" id="KW-0067">ATP-binding</keyword>
<dbReference type="InterPro" id="IPR017871">
    <property type="entry name" value="ABC_transporter-like_CS"/>
</dbReference>
<protein>
    <recommendedName>
        <fullName evidence="11">Trehalose import ATP-binding protein SugC</fullName>
    </recommendedName>
    <alternativeName>
        <fullName evidence="13">Nucleotide-binding domain of SugABC transporter</fullName>
    </alternativeName>
    <alternativeName>
        <fullName evidence="12">SugABC transporter ATPase SugC</fullName>
    </alternativeName>
</protein>